<evidence type="ECO:0000259" key="1">
    <source>
        <dbReference type="Pfam" id="PF00534"/>
    </source>
</evidence>
<dbReference type="GO" id="GO:0016757">
    <property type="term" value="F:glycosyltransferase activity"/>
    <property type="evidence" value="ECO:0007669"/>
    <property type="project" value="UniProtKB-KW"/>
</dbReference>
<dbReference type="EC" id="2.4.-.-" evidence="3"/>
<dbReference type="EMBL" id="JBHSEH010000016">
    <property type="protein sequence ID" value="MFC4427055.1"/>
    <property type="molecule type" value="Genomic_DNA"/>
</dbReference>
<name>A0ABV8XRU6_9DEIO</name>
<keyword evidence="3" id="KW-0808">Transferase</keyword>
<sequence>MSRYGAPERPLKVLTVLPSLWPGGAEMQLVHLLLALPPNRFQCELVTLFSVQQHNALSERLVRAGVPWLDLEVAPALDRPMGARHAARNLWLARQRLAQHIVQTQPDIVYTRLWYAGVAVGSLNRRRLGFRHVANEENSLDSHADRGRSKRWLRRWVIGQADRWVTPTRGLYDQFVGLGAPAERGRVIHNATPQPPTVSRPVPDTTLRVAAMGRLVPDKGFERLLGVARLLREAGTAFQIEVAGEGPERAALEDQARALGLEDHVHFVGYVEDPLAFLQAHDVFVLTSHAEGFANVLVEAMACSLPTVAFDIEFGPSEIVIHGETGYVVPDGDLSAFAAHLRALAEQPGRGLQMGQAGRARAEGRFSIPYMAAAFGDLFTEVTRPQLRSPEERHVWNSRHRV</sequence>
<organism evidence="3 4">
    <name type="scientific">Deinococcus navajonensis</name>
    <dbReference type="NCBI Taxonomy" id="309884"/>
    <lineage>
        <taxon>Bacteria</taxon>
        <taxon>Thermotogati</taxon>
        <taxon>Deinococcota</taxon>
        <taxon>Deinococci</taxon>
        <taxon>Deinococcales</taxon>
        <taxon>Deinococcaceae</taxon>
        <taxon>Deinococcus</taxon>
    </lineage>
</organism>
<dbReference type="PANTHER" id="PTHR12526">
    <property type="entry name" value="GLYCOSYLTRANSFERASE"/>
    <property type="match status" value="1"/>
</dbReference>
<evidence type="ECO:0000259" key="2">
    <source>
        <dbReference type="Pfam" id="PF13579"/>
    </source>
</evidence>
<dbReference type="Gene3D" id="3.40.50.2000">
    <property type="entry name" value="Glycogen Phosphorylase B"/>
    <property type="match status" value="2"/>
</dbReference>
<feature type="domain" description="Glycosyl transferase family 1" evidence="1">
    <location>
        <begin position="203"/>
        <end position="360"/>
    </location>
</feature>
<dbReference type="InterPro" id="IPR001296">
    <property type="entry name" value="Glyco_trans_1"/>
</dbReference>
<proteinExistence type="predicted"/>
<accession>A0ABV8XRU6</accession>
<gene>
    <name evidence="3" type="ORF">ACFOZ9_12625</name>
</gene>
<dbReference type="Pfam" id="PF00534">
    <property type="entry name" value="Glycos_transf_1"/>
    <property type="match status" value="1"/>
</dbReference>
<evidence type="ECO:0000313" key="4">
    <source>
        <dbReference type="Proteomes" id="UP001595998"/>
    </source>
</evidence>
<dbReference type="Pfam" id="PF13579">
    <property type="entry name" value="Glyco_trans_4_4"/>
    <property type="match status" value="1"/>
</dbReference>
<dbReference type="Proteomes" id="UP001595998">
    <property type="component" value="Unassembled WGS sequence"/>
</dbReference>
<comment type="caution">
    <text evidence="3">The sequence shown here is derived from an EMBL/GenBank/DDBJ whole genome shotgun (WGS) entry which is preliminary data.</text>
</comment>
<dbReference type="RefSeq" id="WP_380040162.1">
    <property type="nucleotide sequence ID" value="NZ_JBHSEH010000016.1"/>
</dbReference>
<dbReference type="InterPro" id="IPR028098">
    <property type="entry name" value="Glyco_trans_4-like_N"/>
</dbReference>
<feature type="domain" description="Glycosyltransferase subfamily 4-like N-terminal" evidence="2">
    <location>
        <begin position="23"/>
        <end position="190"/>
    </location>
</feature>
<reference evidence="4" key="1">
    <citation type="journal article" date="2019" name="Int. J. Syst. Evol. Microbiol.">
        <title>The Global Catalogue of Microorganisms (GCM) 10K type strain sequencing project: providing services to taxonomists for standard genome sequencing and annotation.</title>
        <authorList>
            <consortium name="The Broad Institute Genomics Platform"/>
            <consortium name="The Broad Institute Genome Sequencing Center for Infectious Disease"/>
            <person name="Wu L."/>
            <person name="Ma J."/>
        </authorList>
    </citation>
    <scope>NUCLEOTIDE SEQUENCE [LARGE SCALE GENOMIC DNA]</scope>
    <source>
        <strain evidence="4">CCUG 56029</strain>
    </source>
</reference>
<dbReference type="SUPFAM" id="SSF53756">
    <property type="entry name" value="UDP-Glycosyltransferase/glycogen phosphorylase"/>
    <property type="match status" value="1"/>
</dbReference>
<protein>
    <submittedName>
        <fullName evidence="3">Glycosyltransferase</fullName>
        <ecNumber evidence="3">2.4.-.-</ecNumber>
    </submittedName>
</protein>
<keyword evidence="4" id="KW-1185">Reference proteome</keyword>
<evidence type="ECO:0000313" key="3">
    <source>
        <dbReference type="EMBL" id="MFC4427055.1"/>
    </source>
</evidence>
<keyword evidence="3" id="KW-0328">Glycosyltransferase</keyword>